<name>A0A8J3I0A2_9CHLR</name>
<dbReference type="RefSeq" id="WP_220192674.1">
    <property type="nucleotide sequence ID" value="NZ_BNJF01000001.1"/>
</dbReference>
<keyword evidence="5" id="KW-1185">Reference proteome</keyword>
<reference evidence="4" key="1">
    <citation type="submission" date="2020-10" db="EMBL/GenBank/DDBJ databases">
        <title>Taxonomic study of unclassified bacteria belonging to the class Ktedonobacteria.</title>
        <authorList>
            <person name="Yabe S."/>
            <person name="Wang C.M."/>
            <person name="Zheng Y."/>
            <person name="Sakai Y."/>
            <person name="Cavaletti L."/>
            <person name="Monciardini P."/>
            <person name="Donadio S."/>
        </authorList>
    </citation>
    <scope>NUCLEOTIDE SEQUENCE</scope>
    <source>
        <strain evidence="4">SOSP1-1</strain>
    </source>
</reference>
<accession>A0A8J3I0A2</accession>
<dbReference type="Gene3D" id="2.60.120.260">
    <property type="entry name" value="Galactose-binding domain-like"/>
    <property type="match status" value="1"/>
</dbReference>
<evidence type="ECO:0000313" key="5">
    <source>
        <dbReference type="Proteomes" id="UP000612362"/>
    </source>
</evidence>
<evidence type="ECO:0000256" key="2">
    <source>
        <dbReference type="SAM" id="Phobius"/>
    </source>
</evidence>
<protein>
    <recommendedName>
        <fullName evidence="3">Mannanase galactose-binding domain-containing protein</fullName>
    </recommendedName>
</protein>
<keyword evidence="2" id="KW-1133">Transmembrane helix</keyword>
<keyword evidence="2" id="KW-0812">Transmembrane</keyword>
<dbReference type="EMBL" id="BNJF01000001">
    <property type="protein sequence ID" value="GHO43189.1"/>
    <property type="molecule type" value="Genomic_DNA"/>
</dbReference>
<dbReference type="Pfam" id="PF21253">
    <property type="entry name" value="Mann_GBD_bact"/>
    <property type="match status" value="1"/>
</dbReference>
<feature type="compositionally biased region" description="Pro residues" evidence="1">
    <location>
        <begin position="332"/>
        <end position="341"/>
    </location>
</feature>
<evidence type="ECO:0000259" key="3">
    <source>
        <dbReference type="Pfam" id="PF21253"/>
    </source>
</evidence>
<feature type="compositionally biased region" description="Polar residues" evidence="1">
    <location>
        <begin position="283"/>
        <end position="297"/>
    </location>
</feature>
<evidence type="ECO:0000313" key="4">
    <source>
        <dbReference type="EMBL" id="GHO43189.1"/>
    </source>
</evidence>
<feature type="transmembrane region" description="Helical" evidence="2">
    <location>
        <begin position="250"/>
        <end position="268"/>
    </location>
</feature>
<gene>
    <name evidence="4" type="ORF">KSX_13520</name>
</gene>
<organism evidence="4 5">
    <name type="scientific">Ktedonospora formicarum</name>
    <dbReference type="NCBI Taxonomy" id="2778364"/>
    <lineage>
        <taxon>Bacteria</taxon>
        <taxon>Bacillati</taxon>
        <taxon>Chloroflexota</taxon>
        <taxon>Ktedonobacteria</taxon>
        <taxon>Ktedonobacterales</taxon>
        <taxon>Ktedonobacteraceae</taxon>
        <taxon>Ktedonospora</taxon>
    </lineage>
</organism>
<sequence>MGNEEHAISKAEEILIALGAKPINQATGDDVSGLRGKPTRITEDITHLSLSESEADNWLNSTPKIQATSERRPLDTDSLDTYITLSFPEKEQAIEESAKTVDYPDNPFEVSTMMPDSGILEAGLLESQALYIDSGGHIKASPMPGLSPSEGFAGLRRRRTDVFTPFPNLSPDPVLNVLDIEPDIVVTHQSEIDNLEALQYQTTPSNDTPLPLSSNIPQLKISAQSANAVRIPPAWKKIKTAQKGLRRGKLIALLVCLVLLGSLSALWLTNISQSSSQQAFSQTPGARTPTNPTSVATMPSEETRATSTASTPKAKHTPSATSPPVRATQPPQAKPTSPPASPMVYKYSFESGGTDSWASGKNISSVQNSTTIAKDGSHSLRVTFNSSSSTDYPYAVASNLPGALRAGQTVTAYVYVASGSNVQAKLYIQDQNLTWFDPGWTALDTLPIGSWYQLRFTLPSGAIGSATRVGVQFYGYNTVAYIDVVTW</sequence>
<dbReference type="Proteomes" id="UP000612362">
    <property type="component" value="Unassembled WGS sequence"/>
</dbReference>
<comment type="caution">
    <text evidence="4">The sequence shown here is derived from an EMBL/GenBank/DDBJ whole genome shotgun (WGS) entry which is preliminary data.</text>
</comment>
<keyword evidence="2" id="KW-0472">Membrane</keyword>
<proteinExistence type="predicted"/>
<dbReference type="InterPro" id="IPR049475">
    <property type="entry name" value="Mann_GBD_bact"/>
</dbReference>
<dbReference type="AlphaFoldDB" id="A0A8J3I0A2"/>
<feature type="region of interest" description="Disordered" evidence="1">
    <location>
        <begin position="277"/>
        <end position="345"/>
    </location>
</feature>
<evidence type="ECO:0000256" key="1">
    <source>
        <dbReference type="SAM" id="MobiDB-lite"/>
    </source>
</evidence>
<feature type="domain" description="Mannanase galactose-binding" evidence="3">
    <location>
        <begin position="347"/>
        <end position="475"/>
    </location>
</feature>